<accession>K2JKM7</accession>
<comment type="caution">
    <text evidence="7">The sequence shown here is derived from an EMBL/GenBank/DDBJ whole genome shotgun (WGS) entry which is preliminary data.</text>
</comment>
<keyword evidence="2 5" id="KW-0812">Transmembrane</keyword>
<feature type="transmembrane region" description="Helical" evidence="5">
    <location>
        <begin position="138"/>
        <end position="157"/>
    </location>
</feature>
<dbReference type="eggNOG" id="ENOG5030RRY">
    <property type="taxonomic scope" value="Bacteria"/>
</dbReference>
<feature type="transmembrane region" description="Helical" evidence="5">
    <location>
        <begin position="30"/>
        <end position="47"/>
    </location>
</feature>
<keyword evidence="8" id="KW-1185">Reference proteome</keyword>
<dbReference type="Pfam" id="PF04893">
    <property type="entry name" value="Yip1"/>
    <property type="match status" value="1"/>
</dbReference>
<evidence type="ECO:0000256" key="3">
    <source>
        <dbReference type="ARBA" id="ARBA00022989"/>
    </source>
</evidence>
<evidence type="ECO:0000313" key="8">
    <source>
        <dbReference type="Proteomes" id="UP000006755"/>
    </source>
</evidence>
<protein>
    <recommendedName>
        <fullName evidence="6">Yip1 domain-containing protein</fullName>
    </recommendedName>
</protein>
<dbReference type="EMBL" id="AMRI01000018">
    <property type="protein sequence ID" value="EKE71089.1"/>
    <property type="molecule type" value="Genomic_DNA"/>
</dbReference>
<dbReference type="STRING" id="745411.B3C1_13069"/>
<evidence type="ECO:0000313" key="7">
    <source>
        <dbReference type="EMBL" id="EKE71089.1"/>
    </source>
</evidence>
<dbReference type="Proteomes" id="UP000006755">
    <property type="component" value="Unassembled WGS sequence"/>
</dbReference>
<dbReference type="PATRIC" id="fig|745411.4.peg.2574"/>
<keyword evidence="3 5" id="KW-1133">Transmembrane helix</keyword>
<comment type="subcellular location">
    <subcellularLocation>
        <location evidence="1">Membrane</location>
        <topology evidence="1">Multi-pass membrane protein</topology>
    </subcellularLocation>
</comment>
<feature type="transmembrane region" description="Helical" evidence="5">
    <location>
        <begin position="53"/>
        <end position="76"/>
    </location>
</feature>
<evidence type="ECO:0000256" key="4">
    <source>
        <dbReference type="ARBA" id="ARBA00023136"/>
    </source>
</evidence>
<dbReference type="GO" id="GO:0016020">
    <property type="term" value="C:membrane"/>
    <property type="evidence" value="ECO:0007669"/>
    <property type="project" value="UniProtKB-SubCell"/>
</dbReference>
<sequence>MPYHALLSLWTQPRATLHEVMRHRPGNSSVGLVVVAGYLWFAQQFLIQDIGSLLVTFALLALPIGAIVLLYFQAWAIRHVCRWFDGKGDGLAIRASLAWGGVPAMVGMVLWLLGYLLYGDDMLWMEQIPAQAPENSAALLLGLLGAAFNIHGLVVTCKMLSEANGFNAWIAFAAMLVTVMLVVAAAMVVAMPLVMLFGPSMMG</sequence>
<gene>
    <name evidence="7" type="ORF">B3C1_13069</name>
</gene>
<dbReference type="InterPro" id="IPR006977">
    <property type="entry name" value="Yip1_dom"/>
</dbReference>
<name>K2JKM7_9GAMM</name>
<organism evidence="7 8">
    <name type="scientific">Gallaecimonas xiamenensis 3-C-1</name>
    <dbReference type="NCBI Taxonomy" id="745411"/>
    <lineage>
        <taxon>Bacteria</taxon>
        <taxon>Pseudomonadati</taxon>
        <taxon>Pseudomonadota</taxon>
        <taxon>Gammaproteobacteria</taxon>
        <taxon>Enterobacterales</taxon>
        <taxon>Gallaecimonadaceae</taxon>
        <taxon>Gallaecimonas</taxon>
    </lineage>
</organism>
<dbReference type="OrthoDB" id="2987623at2"/>
<feature type="transmembrane region" description="Helical" evidence="5">
    <location>
        <begin position="169"/>
        <end position="197"/>
    </location>
</feature>
<feature type="domain" description="Yip1" evidence="6">
    <location>
        <begin position="8"/>
        <end position="186"/>
    </location>
</feature>
<feature type="transmembrane region" description="Helical" evidence="5">
    <location>
        <begin position="97"/>
        <end position="118"/>
    </location>
</feature>
<evidence type="ECO:0000259" key="6">
    <source>
        <dbReference type="Pfam" id="PF04893"/>
    </source>
</evidence>
<evidence type="ECO:0000256" key="1">
    <source>
        <dbReference type="ARBA" id="ARBA00004141"/>
    </source>
</evidence>
<keyword evidence="4 5" id="KW-0472">Membrane</keyword>
<dbReference type="AlphaFoldDB" id="K2JKM7"/>
<evidence type="ECO:0000256" key="5">
    <source>
        <dbReference type="SAM" id="Phobius"/>
    </source>
</evidence>
<evidence type="ECO:0000256" key="2">
    <source>
        <dbReference type="ARBA" id="ARBA00022692"/>
    </source>
</evidence>
<proteinExistence type="predicted"/>
<dbReference type="RefSeq" id="WP_008485375.1">
    <property type="nucleotide sequence ID" value="NZ_AMRI01000018.1"/>
</dbReference>
<reference evidence="7 8" key="1">
    <citation type="journal article" date="2012" name="J. Bacteriol.">
        <title>Genome Sequence of Gallaecimonas xiamenensis Type Strain 3-C-1.</title>
        <authorList>
            <person name="Lai Q."/>
            <person name="Wang L."/>
            <person name="Wang W."/>
            <person name="Shao Z."/>
        </authorList>
    </citation>
    <scope>NUCLEOTIDE SEQUENCE [LARGE SCALE GENOMIC DNA]</scope>
    <source>
        <strain evidence="7 8">3-C-1</strain>
    </source>
</reference>